<protein>
    <submittedName>
        <fullName evidence="1">Uncharacterized protein</fullName>
    </submittedName>
</protein>
<reference evidence="1" key="1">
    <citation type="submission" date="2023-01" db="EMBL/GenBank/DDBJ databases">
        <title>Genome assembly of the deep-sea coral Lophelia pertusa.</title>
        <authorList>
            <person name="Herrera S."/>
            <person name="Cordes E."/>
        </authorList>
    </citation>
    <scope>NUCLEOTIDE SEQUENCE</scope>
    <source>
        <strain evidence="1">USNM1676648</strain>
        <tissue evidence="1">Polyp</tissue>
    </source>
</reference>
<organism evidence="1 2">
    <name type="scientific">Desmophyllum pertusum</name>
    <dbReference type="NCBI Taxonomy" id="174260"/>
    <lineage>
        <taxon>Eukaryota</taxon>
        <taxon>Metazoa</taxon>
        <taxon>Cnidaria</taxon>
        <taxon>Anthozoa</taxon>
        <taxon>Hexacorallia</taxon>
        <taxon>Scleractinia</taxon>
        <taxon>Caryophylliina</taxon>
        <taxon>Caryophylliidae</taxon>
        <taxon>Desmophyllum</taxon>
    </lineage>
</organism>
<dbReference type="Proteomes" id="UP001163046">
    <property type="component" value="Unassembled WGS sequence"/>
</dbReference>
<evidence type="ECO:0000313" key="2">
    <source>
        <dbReference type="Proteomes" id="UP001163046"/>
    </source>
</evidence>
<sequence length="162" mass="17679">MNASSSPSVLVNEATYEEEDGVKSLYLSGSGAYATTPAVDFGKNSFTIASWVKLQSPANVISIIYSDWSSPFKFIVDAYDPSGRLPFGGMDKKDNTIHGCMQGLHQLTTGFMLRQSGTETQTRLACSSTVRRLEPNLRRATGTLGIIYDIGLKRDDNKTLRG</sequence>
<gene>
    <name evidence="1" type="ORF">OS493_028931</name>
</gene>
<accession>A0A9X0CVE7</accession>
<dbReference type="AlphaFoldDB" id="A0A9X0CVE7"/>
<name>A0A9X0CVE7_9CNID</name>
<dbReference type="InterPro" id="IPR013320">
    <property type="entry name" value="ConA-like_dom_sf"/>
</dbReference>
<evidence type="ECO:0000313" key="1">
    <source>
        <dbReference type="EMBL" id="KAJ7377487.1"/>
    </source>
</evidence>
<proteinExistence type="predicted"/>
<comment type="caution">
    <text evidence="1">The sequence shown here is derived from an EMBL/GenBank/DDBJ whole genome shotgun (WGS) entry which is preliminary data.</text>
</comment>
<dbReference type="Gene3D" id="2.60.120.200">
    <property type="match status" value="1"/>
</dbReference>
<dbReference type="SUPFAM" id="SSF49899">
    <property type="entry name" value="Concanavalin A-like lectins/glucanases"/>
    <property type="match status" value="1"/>
</dbReference>
<dbReference type="EMBL" id="MU826378">
    <property type="protein sequence ID" value="KAJ7377487.1"/>
    <property type="molecule type" value="Genomic_DNA"/>
</dbReference>
<keyword evidence="2" id="KW-1185">Reference proteome</keyword>